<keyword evidence="4" id="KW-1185">Reference proteome</keyword>
<proteinExistence type="predicted"/>
<feature type="chain" id="PRO_5045466688" description="Ig-like domain-containing protein" evidence="1">
    <location>
        <begin position="25"/>
        <end position="264"/>
    </location>
</feature>
<name>A0ABY9WU71_9BACT</name>
<dbReference type="Proteomes" id="UP001611383">
    <property type="component" value="Chromosome"/>
</dbReference>
<organism evidence="3 4">
    <name type="scientific">Archangium minus</name>
    <dbReference type="NCBI Taxonomy" id="83450"/>
    <lineage>
        <taxon>Bacteria</taxon>
        <taxon>Pseudomonadati</taxon>
        <taxon>Myxococcota</taxon>
        <taxon>Myxococcia</taxon>
        <taxon>Myxococcales</taxon>
        <taxon>Cystobacterineae</taxon>
        <taxon>Archangiaceae</taxon>
        <taxon>Archangium</taxon>
    </lineage>
</organism>
<accession>A0ABY9WU71</accession>
<dbReference type="InterPro" id="IPR036179">
    <property type="entry name" value="Ig-like_dom_sf"/>
</dbReference>
<dbReference type="EMBL" id="CP043494">
    <property type="protein sequence ID" value="WNG47225.1"/>
    <property type="molecule type" value="Genomic_DNA"/>
</dbReference>
<dbReference type="Gene3D" id="2.60.40.1080">
    <property type="match status" value="1"/>
</dbReference>
<evidence type="ECO:0000259" key="2">
    <source>
        <dbReference type="PROSITE" id="PS50835"/>
    </source>
</evidence>
<dbReference type="SUPFAM" id="SSF48726">
    <property type="entry name" value="Immunoglobulin"/>
    <property type="match status" value="1"/>
</dbReference>
<feature type="domain" description="Ig-like" evidence="2">
    <location>
        <begin position="22"/>
        <end position="103"/>
    </location>
</feature>
<evidence type="ECO:0000313" key="3">
    <source>
        <dbReference type="EMBL" id="WNG47225.1"/>
    </source>
</evidence>
<sequence length="264" mass="27003">MKTLTQFIVPLLLGLLTACGNPNAGPVTISPKTATVNAGDRFTFTATIKDAKEPQVLWSVEGGDAHGTISSTGVYTAPSEPGTYTVVATNAADTTKKDTATVTVPGTSGVGYQDPTGTGWRLVKNTGASTDSRLVLDLVGPADQSGRGVGLTLSVDSAQASWSKVSDADTEYVTNRLFELGSEPRLFKSTIKEGTLSLGVFQKGVTGPATAYSGALLSVALELKTSPSTPAGTVVPISVIKAHALTDSGDLSAIDVAVGTLTTR</sequence>
<dbReference type="RefSeq" id="WP_395824708.1">
    <property type="nucleotide sequence ID" value="NZ_CP043494.1"/>
</dbReference>
<dbReference type="InterPro" id="IPR007110">
    <property type="entry name" value="Ig-like_dom"/>
</dbReference>
<reference evidence="3 4" key="1">
    <citation type="submission" date="2019-08" db="EMBL/GenBank/DDBJ databases">
        <title>Archangium and Cystobacter genomes.</title>
        <authorList>
            <person name="Chen I.-C.K."/>
            <person name="Wielgoss S."/>
        </authorList>
    </citation>
    <scope>NUCLEOTIDE SEQUENCE [LARGE SCALE GENOMIC DNA]</scope>
    <source>
        <strain evidence="3 4">Cbm 6</strain>
    </source>
</reference>
<dbReference type="PROSITE" id="PS50835">
    <property type="entry name" value="IG_LIKE"/>
    <property type="match status" value="1"/>
</dbReference>
<gene>
    <name evidence="3" type="ORF">F0U60_26185</name>
</gene>
<protein>
    <recommendedName>
        <fullName evidence="2">Ig-like domain-containing protein</fullName>
    </recommendedName>
</protein>
<feature type="signal peptide" evidence="1">
    <location>
        <begin position="1"/>
        <end position="24"/>
    </location>
</feature>
<dbReference type="PROSITE" id="PS51257">
    <property type="entry name" value="PROKAR_LIPOPROTEIN"/>
    <property type="match status" value="1"/>
</dbReference>
<evidence type="ECO:0000313" key="4">
    <source>
        <dbReference type="Proteomes" id="UP001611383"/>
    </source>
</evidence>
<evidence type="ECO:0000256" key="1">
    <source>
        <dbReference type="SAM" id="SignalP"/>
    </source>
</evidence>
<keyword evidence="1" id="KW-0732">Signal</keyword>